<evidence type="ECO:0000259" key="8">
    <source>
        <dbReference type="Pfam" id="PF02771"/>
    </source>
</evidence>
<accession>A0A1S6IQE9</accession>
<dbReference type="InterPro" id="IPR013786">
    <property type="entry name" value="AcylCoA_DH/ox_N"/>
</dbReference>
<keyword evidence="4 5" id="KW-0274">FAD</keyword>
<dbReference type="Proteomes" id="UP000188993">
    <property type="component" value="Chromosome"/>
</dbReference>
<dbReference type="GO" id="GO:0016937">
    <property type="term" value="F:short-chain fatty acyl-CoA dehydrogenase activity"/>
    <property type="evidence" value="ECO:0007669"/>
    <property type="project" value="UniProtKB-EC"/>
</dbReference>
<sequence>MVTRPIDGIIHNVQEYSETVVRDQAKEIDKNEVFPEETVYYLADLGVLRIPFYRCNGGLDGTLQDTLEVIRLVSKECASTSSVLLTQISFGITPIHDYGTQEQKNLYLPALLSGELLGAFAMNEIDIGSNLEKIETTAIEKEDGWELTGAKHFISLAGKAGIYSVAARTRLLNGEEDYGIFLVPCDTPGLTIGPQEEKMGIRGLPVAQLNFERVHLSKDAVLGGKPGGKEQVYAIKNYNKVFVAAQAIGLAQGVFERTLAYMQQDRRFGQRLIDLPNNQYKMATAYSEIYAAEAILEKIEVFNPDEICLPALVKLKASNVAVETAEMAMLLTGGYGYMRDNAIERYVRDSKLTQIYGGSSHTQMTLMSKPWLKRIHDNKGE</sequence>
<comment type="similarity">
    <text evidence="2 5">Belongs to the acyl-CoA dehydrogenase family.</text>
</comment>
<proteinExistence type="inferred from homology"/>
<evidence type="ECO:0000256" key="2">
    <source>
        <dbReference type="ARBA" id="ARBA00009347"/>
    </source>
</evidence>
<evidence type="ECO:0000259" key="6">
    <source>
        <dbReference type="Pfam" id="PF00441"/>
    </source>
</evidence>
<name>A0A1S6IQE9_9LACT</name>
<dbReference type="Gene3D" id="1.20.140.10">
    <property type="entry name" value="Butyryl-CoA Dehydrogenase, subunit A, domain 3"/>
    <property type="match status" value="1"/>
</dbReference>
<evidence type="ECO:0000313" key="9">
    <source>
        <dbReference type="EMBL" id="AQS53781.1"/>
    </source>
</evidence>
<organism evidence="9 10">
    <name type="scientific">Jeotgalibaca dankookensis</name>
    <dbReference type="NCBI Taxonomy" id="708126"/>
    <lineage>
        <taxon>Bacteria</taxon>
        <taxon>Bacillati</taxon>
        <taxon>Bacillota</taxon>
        <taxon>Bacilli</taxon>
        <taxon>Lactobacillales</taxon>
        <taxon>Carnobacteriaceae</taxon>
        <taxon>Jeotgalibaca</taxon>
    </lineage>
</organism>
<dbReference type="SUPFAM" id="SSF47203">
    <property type="entry name" value="Acyl-CoA dehydrogenase C-terminal domain-like"/>
    <property type="match status" value="1"/>
</dbReference>
<dbReference type="InterPro" id="IPR037069">
    <property type="entry name" value="AcylCoA_DH/ox_N_sf"/>
</dbReference>
<evidence type="ECO:0000256" key="1">
    <source>
        <dbReference type="ARBA" id="ARBA00001974"/>
    </source>
</evidence>
<gene>
    <name evidence="9" type="primary">bcd</name>
    <name evidence="9" type="ORF">BW727_101414</name>
</gene>
<dbReference type="RefSeq" id="WP_062470363.1">
    <property type="nucleotide sequence ID" value="NZ_BBYN01000019.1"/>
</dbReference>
<dbReference type="SUPFAM" id="SSF56645">
    <property type="entry name" value="Acyl-CoA dehydrogenase NM domain-like"/>
    <property type="match status" value="1"/>
</dbReference>
<dbReference type="STRING" id="708126.BW727_101414"/>
<dbReference type="Pfam" id="PF02770">
    <property type="entry name" value="Acyl-CoA_dh_M"/>
    <property type="match status" value="1"/>
</dbReference>
<evidence type="ECO:0000256" key="4">
    <source>
        <dbReference type="ARBA" id="ARBA00022827"/>
    </source>
</evidence>
<keyword evidence="5 9" id="KW-0560">Oxidoreductase</keyword>
<dbReference type="InterPro" id="IPR009075">
    <property type="entry name" value="AcylCo_DH/oxidase_C"/>
</dbReference>
<dbReference type="InterPro" id="IPR046373">
    <property type="entry name" value="Acyl-CoA_Oxase/DH_mid-dom_sf"/>
</dbReference>
<dbReference type="EMBL" id="CP019728">
    <property type="protein sequence ID" value="AQS53781.1"/>
    <property type="molecule type" value="Genomic_DNA"/>
</dbReference>
<evidence type="ECO:0000313" key="10">
    <source>
        <dbReference type="Proteomes" id="UP000188993"/>
    </source>
</evidence>
<reference evidence="9 10" key="1">
    <citation type="journal article" date="2014" name="Int. J. Syst. Evol. Microbiol.">
        <title>Jeotgalibaca dankookensis gen. nov., sp. nov., a member of the family Carnobacteriaceae, isolated from seujeot (Korean traditional food).</title>
        <authorList>
            <person name="Lee D.G."/>
            <person name="Trujillo M.E."/>
            <person name="Kang H."/>
            <person name="Ahn T.Y."/>
        </authorList>
    </citation>
    <scope>NUCLEOTIDE SEQUENCE [LARGE SCALE GENOMIC DNA]</scope>
    <source>
        <strain evidence="9 10">EX-07</strain>
    </source>
</reference>
<comment type="cofactor">
    <cofactor evidence="1 5">
        <name>FAD</name>
        <dbReference type="ChEBI" id="CHEBI:57692"/>
    </cofactor>
</comment>
<protein>
    <submittedName>
        <fullName evidence="9">Acyl-CoA dehydrogenase, short-chain specific</fullName>
        <ecNumber evidence="9">1.3.8.1</ecNumber>
    </submittedName>
</protein>
<dbReference type="EC" id="1.3.8.1" evidence="9"/>
<dbReference type="PIRSF" id="PIRSF016578">
    <property type="entry name" value="HsaA"/>
    <property type="match status" value="1"/>
</dbReference>
<dbReference type="Pfam" id="PF00441">
    <property type="entry name" value="Acyl-CoA_dh_1"/>
    <property type="match status" value="1"/>
</dbReference>
<evidence type="ECO:0000256" key="5">
    <source>
        <dbReference type="RuleBase" id="RU362125"/>
    </source>
</evidence>
<dbReference type="KEGG" id="jda:BW727_101414"/>
<evidence type="ECO:0000256" key="3">
    <source>
        <dbReference type="ARBA" id="ARBA00022630"/>
    </source>
</evidence>
<feature type="domain" description="Acyl-CoA dehydrogenase/oxidase C-terminal" evidence="6">
    <location>
        <begin position="237"/>
        <end position="368"/>
    </location>
</feature>
<dbReference type="PANTHER" id="PTHR43884">
    <property type="entry name" value="ACYL-COA DEHYDROGENASE"/>
    <property type="match status" value="1"/>
</dbReference>
<keyword evidence="10" id="KW-1185">Reference proteome</keyword>
<keyword evidence="3 5" id="KW-0285">Flavoprotein</keyword>
<dbReference type="PANTHER" id="PTHR43884:SF12">
    <property type="entry name" value="ISOVALERYL-COA DEHYDROGENASE, MITOCHONDRIAL-RELATED"/>
    <property type="match status" value="1"/>
</dbReference>
<dbReference type="Gene3D" id="2.40.110.10">
    <property type="entry name" value="Butyryl-CoA Dehydrogenase, subunit A, domain 2"/>
    <property type="match status" value="1"/>
</dbReference>
<dbReference type="GO" id="GO:0050660">
    <property type="term" value="F:flavin adenine dinucleotide binding"/>
    <property type="evidence" value="ECO:0007669"/>
    <property type="project" value="InterPro"/>
</dbReference>
<evidence type="ECO:0000259" key="7">
    <source>
        <dbReference type="Pfam" id="PF02770"/>
    </source>
</evidence>
<dbReference type="Gene3D" id="1.10.540.10">
    <property type="entry name" value="Acyl-CoA dehydrogenase/oxidase, N-terminal domain"/>
    <property type="match status" value="1"/>
</dbReference>
<dbReference type="InterPro" id="IPR006091">
    <property type="entry name" value="Acyl-CoA_Oxase/DH_mid-dom"/>
</dbReference>
<feature type="domain" description="Acyl-CoA oxidase/dehydrogenase middle" evidence="7">
    <location>
        <begin position="119"/>
        <end position="214"/>
    </location>
</feature>
<dbReference type="Pfam" id="PF02771">
    <property type="entry name" value="Acyl-CoA_dh_N"/>
    <property type="match status" value="1"/>
</dbReference>
<dbReference type="InterPro" id="IPR036250">
    <property type="entry name" value="AcylCo_DH-like_C"/>
</dbReference>
<dbReference type="AlphaFoldDB" id="A0A1S6IQE9"/>
<feature type="domain" description="Acyl-CoA dehydrogenase/oxidase N-terminal" evidence="8">
    <location>
        <begin position="11"/>
        <end position="115"/>
    </location>
</feature>
<dbReference type="InterPro" id="IPR009100">
    <property type="entry name" value="AcylCoA_DH/oxidase_NM_dom_sf"/>
</dbReference>
<dbReference type="OrthoDB" id="9802447at2"/>